<feature type="domain" description="Thiamine pyrophosphate enzyme TPP-binding" evidence="2">
    <location>
        <begin position="44"/>
        <end position="204"/>
    </location>
</feature>
<dbReference type="InterPro" id="IPR011766">
    <property type="entry name" value="TPP_enzyme_TPP-bd"/>
</dbReference>
<gene>
    <name evidence="3" type="ORF">K8W24_00400</name>
</gene>
<proteinExistence type="inferred from homology"/>
<dbReference type="AlphaFoldDB" id="A0A921GJW9"/>
<dbReference type="SUPFAM" id="SSF52518">
    <property type="entry name" value="Thiamin diphosphate-binding fold (THDP-binding)"/>
    <property type="match status" value="1"/>
</dbReference>
<dbReference type="Gene3D" id="3.40.50.970">
    <property type="match status" value="1"/>
</dbReference>
<dbReference type="PANTHER" id="PTHR18968">
    <property type="entry name" value="THIAMINE PYROPHOSPHATE ENZYMES"/>
    <property type="match status" value="1"/>
</dbReference>
<dbReference type="EMBL" id="DYWO01000015">
    <property type="protein sequence ID" value="HJF48255.1"/>
    <property type="molecule type" value="Genomic_DNA"/>
</dbReference>
<comment type="caution">
    <text evidence="3">The sequence shown here is derived from an EMBL/GenBank/DDBJ whole genome shotgun (WGS) entry which is preliminary data.</text>
</comment>
<dbReference type="Proteomes" id="UP000775129">
    <property type="component" value="Unassembled WGS sequence"/>
</dbReference>
<reference evidence="3" key="2">
    <citation type="submission" date="2021-09" db="EMBL/GenBank/DDBJ databases">
        <authorList>
            <person name="Gilroy R."/>
        </authorList>
    </citation>
    <scope>NUCLEOTIDE SEQUENCE</scope>
    <source>
        <strain evidence="3">1647</strain>
    </source>
</reference>
<dbReference type="PANTHER" id="PTHR18968:SF14">
    <property type="entry name" value="GLYOXYLATE CARBOLIGASE"/>
    <property type="match status" value="1"/>
</dbReference>
<dbReference type="Pfam" id="PF02775">
    <property type="entry name" value="TPP_enzyme_C"/>
    <property type="match status" value="1"/>
</dbReference>
<name>A0A921GJW9_9MICO</name>
<comment type="similarity">
    <text evidence="1">Belongs to the TPP enzyme family.</text>
</comment>
<dbReference type="GO" id="GO:0009097">
    <property type="term" value="P:isoleucine biosynthetic process"/>
    <property type="evidence" value="ECO:0007669"/>
    <property type="project" value="TreeGrafter"/>
</dbReference>
<accession>A0A921GJW9</accession>
<dbReference type="InterPro" id="IPR029061">
    <property type="entry name" value="THDP-binding"/>
</dbReference>
<dbReference type="GO" id="GO:0005948">
    <property type="term" value="C:acetolactate synthase complex"/>
    <property type="evidence" value="ECO:0007669"/>
    <property type="project" value="TreeGrafter"/>
</dbReference>
<dbReference type="InterPro" id="IPR045229">
    <property type="entry name" value="TPP_enz"/>
</dbReference>
<dbReference type="GO" id="GO:0000287">
    <property type="term" value="F:magnesium ion binding"/>
    <property type="evidence" value="ECO:0007669"/>
    <property type="project" value="UniProtKB-ARBA"/>
</dbReference>
<evidence type="ECO:0000259" key="2">
    <source>
        <dbReference type="Pfam" id="PF02775"/>
    </source>
</evidence>
<sequence>ASCTARKGTLHRRTNFSNIPIKPQRVYQEMNAAFGRETVYVSTIGLSQIAGAQMLHVYGPRRWINAGQAGPLGWTGPAALGVVRGRPDANVVALSGDYDFQFMIEELAVGAQFHLPYIHVVVNNSYLGLIRQSQRGFDMDYHVSLAFENINAPETNGYGVDHVRVAEGLGCKAVRVDDPEQLAAGFEEAQRLAEEHRVPVVVEVILERVTNISMGTSLDAVNEFEDLAQSAADAPTALVPLTEVTEQAELEPVGAGS</sequence>
<dbReference type="GO" id="GO:0009028">
    <property type="term" value="F:tartronate-semialdehyde synthase activity"/>
    <property type="evidence" value="ECO:0007669"/>
    <property type="project" value="TreeGrafter"/>
</dbReference>
<evidence type="ECO:0000256" key="1">
    <source>
        <dbReference type="ARBA" id="ARBA00007812"/>
    </source>
</evidence>
<protein>
    <submittedName>
        <fullName evidence="3">Thiamine pyrophosphate-dependent enzyme</fullName>
    </submittedName>
</protein>
<organism evidence="3 4">
    <name type="scientific">Brachybacterium paraconglomeratum</name>
    <dbReference type="NCBI Taxonomy" id="173362"/>
    <lineage>
        <taxon>Bacteria</taxon>
        <taxon>Bacillati</taxon>
        <taxon>Actinomycetota</taxon>
        <taxon>Actinomycetes</taxon>
        <taxon>Micrococcales</taxon>
        <taxon>Dermabacteraceae</taxon>
        <taxon>Brachybacterium</taxon>
    </lineage>
</organism>
<reference evidence="3" key="1">
    <citation type="journal article" date="2021" name="PeerJ">
        <title>Extensive microbial diversity within the chicken gut microbiome revealed by metagenomics and culture.</title>
        <authorList>
            <person name="Gilroy R."/>
            <person name="Ravi A."/>
            <person name="Getino M."/>
            <person name="Pursley I."/>
            <person name="Horton D.L."/>
            <person name="Alikhan N.F."/>
            <person name="Baker D."/>
            <person name="Gharbi K."/>
            <person name="Hall N."/>
            <person name="Watson M."/>
            <person name="Adriaenssens E.M."/>
            <person name="Foster-Nyarko E."/>
            <person name="Jarju S."/>
            <person name="Secka A."/>
            <person name="Antonio M."/>
            <person name="Oren A."/>
            <person name="Chaudhuri R.R."/>
            <person name="La Ragione R."/>
            <person name="Hildebrand F."/>
            <person name="Pallen M.J."/>
        </authorList>
    </citation>
    <scope>NUCLEOTIDE SEQUENCE</scope>
    <source>
        <strain evidence="3">1647</strain>
    </source>
</reference>
<dbReference type="GO" id="GO:0009099">
    <property type="term" value="P:L-valine biosynthetic process"/>
    <property type="evidence" value="ECO:0007669"/>
    <property type="project" value="TreeGrafter"/>
</dbReference>
<feature type="non-terminal residue" evidence="3">
    <location>
        <position position="1"/>
    </location>
</feature>
<dbReference type="GO" id="GO:0030976">
    <property type="term" value="F:thiamine pyrophosphate binding"/>
    <property type="evidence" value="ECO:0007669"/>
    <property type="project" value="InterPro"/>
</dbReference>
<evidence type="ECO:0000313" key="3">
    <source>
        <dbReference type="EMBL" id="HJF48255.1"/>
    </source>
</evidence>
<evidence type="ECO:0000313" key="4">
    <source>
        <dbReference type="Proteomes" id="UP000775129"/>
    </source>
</evidence>
<dbReference type="GO" id="GO:0050660">
    <property type="term" value="F:flavin adenine dinucleotide binding"/>
    <property type="evidence" value="ECO:0007669"/>
    <property type="project" value="TreeGrafter"/>
</dbReference>